<organism evidence="13">
    <name type="scientific">Polytomella parva</name>
    <dbReference type="NCBI Taxonomy" id="51329"/>
    <lineage>
        <taxon>Eukaryota</taxon>
        <taxon>Viridiplantae</taxon>
        <taxon>Chlorophyta</taxon>
        <taxon>core chlorophytes</taxon>
        <taxon>Chlorophyceae</taxon>
        <taxon>CS clade</taxon>
        <taxon>Chlamydomonadales</taxon>
        <taxon>Chlamydomonadaceae</taxon>
        <taxon>Polytomella</taxon>
    </lineage>
</organism>
<feature type="transmembrane region" description="Helical" evidence="12">
    <location>
        <begin position="449"/>
        <end position="468"/>
    </location>
</feature>
<dbReference type="GO" id="GO:0006888">
    <property type="term" value="P:endoplasmic reticulum to Golgi vesicle-mediated transport"/>
    <property type="evidence" value="ECO:0007669"/>
    <property type="project" value="InterPro"/>
</dbReference>
<evidence type="ECO:0000256" key="2">
    <source>
        <dbReference type="ARBA" id="ARBA00004653"/>
    </source>
</evidence>
<feature type="compositionally biased region" description="Pro residues" evidence="11">
    <location>
        <begin position="30"/>
        <end position="57"/>
    </location>
</feature>
<feature type="transmembrane region" description="Helical" evidence="12">
    <location>
        <begin position="321"/>
        <end position="341"/>
    </location>
</feature>
<feature type="transmembrane region" description="Helical" evidence="12">
    <location>
        <begin position="221"/>
        <end position="241"/>
    </location>
</feature>
<name>A0A7S0YD69_9CHLO</name>
<sequence>MSNKYGYPTPLNPTDLPAQSYGSRASGGIVPPPPNMSSFPPPPPSFSGAFNPPPPPSYHANTPATPGFPNSMPNVAPGFIPNNNQSPAPGAVSSSFHVSLPTSSVPMDGGYSVPSANGGLTNNLYQRPISGANINGIPPPPGVFMNPNQPLKPSGSESFFTPQVPEMATGAPNLAFNPLSLLAAGNFLSGGQQWGQNALQKVQQRMGAFTGGAANSSYSSYFAVGTDYVIQKLLLIFIPLLRRWTFTRRFESDSAPMSTIDAGGMGGAMGGMSHSAYPPAYPHSSAVPPGVPLPPLGSSSTATTMISYCLPRTGDVHAPDLYLPLMFAWAYVVLASGFRAMHGVFTPQDLSRLLWDVSVAWILSAVTIRIALKAADAGSSLKWLDLIAMAGYGIGPACVVLMAGQMGGRLAFWLGWAYAGLAAAVLLVRTLKMVMVAEAGHYAAERLGSYVLLLLAALQFPYMLYMGWLSV</sequence>
<evidence type="ECO:0000256" key="6">
    <source>
        <dbReference type="ARBA" id="ARBA00022824"/>
    </source>
</evidence>
<feature type="transmembrane region" description="Helical" evidence="12">
    <location>
        <begin position="410"/>
        <end position="428"/>
    </location>
</feature>
<dbReference type="PANTHER" id="PTHR14083">
    <property type="entry name" value="YIP1 INTERACTING FACTOR HOMOLOG YIF1 PROTEIN"/>
    <property type="match status" value="1"/>
</dbReference>
<dbReference type="InterPro" id="IPR005578">
    <property type="entry name" value="Yif1_fam"/>
</dbReference>
<dbReference type="AlphaFoldDB" id="A0A7S0YD69"/>
<gene>
    <name evidence="13" type="ORF">PPAR00522_LOCUS10032</name>
</gene>
<keyword evidence="10 12" id="KW-0472">Membrane</keyword>
<evidence type="ECO:0000256" key="8">
    <source>
        <dbReference type="ARBA" id="ARBA00022989"/>
    </source>
</evidence>
<dbReference type="Pfam" id="PF03878">
    <property type="entry name" value="YIF1"/>
    <property type="match status" value="1"/>
</dbReference>
<evidence type="ECO:0000256" key="5">
    <source>
        <dbReference type="ARBA" id="ARBA00022692"/>
    </source>
</evidence>
<evidence type="ECO:0000256" key="7">
    <source>
        <dbReference type="ARBA" id="ARBA00022927"/>
    </source>
</evidence>
<comment type="similarity">
    <text evidence="3">Belongs to the YIF1 family.</text>
</comment>
<feature type="region of interest" description="Disordered" evidence="11">
    <location>
        <begin position="1"/>
        <end position="69"/>
    </location>
</feature>
<protein>
    <submittedName>
        <fullName evidence="13">Uncharacterized protein</fullName>
    </submittedName>
</protein>
<keyword evidence="6" id="KW-0256">Endoplasmic reticulum</keyword>
<accession>A0A7S0YD69</accession>
<evidence type="ECO:0000313" key="13">
    <source>
        <dbReference type="EMBL" id="CAD8773626.1"/>
    </source>
</evidence>
<evidence type="ECO:0000256" key="10">
    <source>
        <dbReference type="ARBA" id="ARBA00023136"/>
    </source>
</evidence>
<feature type="transmembrane region" description="Helical" evidence="12">
    <location>
        <begin position="384"/>
        <end position="404"/>
    </location>
</feature>
<keyword evidence="7" id="KW-0653">Protein transport</keyword>
<dbReference type="PANTHER" id="PTHR14083:SF0">
    <property type="entry name" value="YIP1D-INTERACTING FACTOR 1, ISOFORM C"/>
    <property type="match status" value="1"/>
</dbReference>
<keyword evidence="9" id="KW-0333">Golgi apparatus</keyword>
<dbReference type="GO" id="GO:0000139">
    <property type="term" value="C:Golgi membrane"/>
    <property type="evidence" value="ECO:0007669"/>
    <property type="project" value="UniProtKB-SubCell"/>
</dbReference>
<evidence type="ECO:0000256" key="12">
    <source>
        <dbReference type="SAM" id="Phobius"/>
    </source>
</evidence>
<dbReference type="GO" id="GO:0005793">
    <property type="term" value="C:endoplasmic reticulum-Golgi intermediate compartment"/>
    <property type="evidence" value="ECO:0007669"/>
    <property type="project" value="TreeGrafter"/>
</dbReference>
<evidence type="ECO:0000256" key="3">
    <source>
        <dbReference type="ARBA" id="ARBA00009727"/>
    </source>
</evidence>
<feature type="transmembrane region" description="Helical" evidence="12">
    <location>
        <begin position="353"/>
        <end position="372"/>
    </location>
</feature>
<evidence type="ECO:0000256" key="1">
    <source>
        <dbReference type="ARBA" id="ARBA00004477"/>
    </source>
</evidence>
<evidence type="ECO:0000256" key="4">
    <source>
        <dbReference type="ARBA" id="ARBA00022448"/>
    </source>
</evidence>
<keyword evidence="4" id="KW-0813">Transport</keyword>
<evidence type="ECO:0000256" key="9">
    <source>
        <dbReference type="ARBA" id="ARBA00023034"/>
    </source>
</evidence>
<dbReference type="EMBL" id="HBFM01015808">
    <property type="protein sequence ID" value="CAD8773626.1"/>
    <property type="molecule type" value="Transcribed_RNA"/>
</dbReference>
<dbReference type="GO" id="GO:0005789">
    <property type="term" value="C:endoplasmic reticulum membrane"/>
    <property type="evidence" value="ECO:0007669"/>
    <property type="project" value="UniProtKB-SubCell"/>
</dbReference>
<comment type="subcellular location">
    <subcellularLocation>
        <location evidence="1">Endoplasmic reticulum membrane</location>
        <topology evidence="1">Multi-pass membrane protein</topology>
    </subcellularLocation>
    <subcellularLocation>
        <location evidence="2">Golgi apparatus membrane</location>
        <topology evidence="2">Multi-pass membrane protein</topology>
    </subcellularLocation>
</comment>
<proteinExistence type="inferred from homology"/>
<dbReference type="GO" id="GO:0015031">
    <property type="term" value="P:protein transport"/>
    <property type="evidence" value="ECO:0007669"/>
    <property type="project" value="UniProtKB-KW"/>
</dbReference>
<reference evidence="13" key="1">
    <citation type="submission" date="2021-01" db="EMBL/GenBank/DDBJ databases">
        <authorList>
            <person name="Corre E."/>
            <person name="Pelletier E."/>
            <person name="Niang G."/>
            <person name="Scheremetjew M."/>
            <person name="Finn R."/>
            <person name="Kale V."/>
            <person name="Holt S."/>
            <person name="Cochrane G."/>
            <person name="Meng A."/>
            <person name="Brown T."/>
            <person name="Cohen L."/>
        </authorList>
    </citation>
    <scope>NUCLEOTIDE SEQUENCE</scope>
    <source>
        <strain evidence="13">SAG 63-3</strain>
    </source>
</reference>
<evidence type="ECO:0000256" key="11">
    <source>
        <dbReference type="SAM" id="MobiDB-lite"/>
    </source>
</evidence>
<keyword evidence="5 12" id="KW-0812">Transmembrane</keyword>
<dbReference type="GO" id="GO:0030134">
    <property type="term" value="C:COPII-coated ER to Golgi transport vesicle"/>
    <property type="evidence" value="ECO:0007669"/>
    <property type="project" value="TreeGrafter"/>
</dbReference>
<keyword evidence="8 12" id="KW-1133">Transmembrane helix</keyword>